<dbReference type="EMBL" id="MFLE01000025">
    <property type="protein sequence ID" value="OGG61102.1"/>
    <property type="molecule type" value="Genomic_DNA"/>
</dbReference>
<feature type="domain" description="Pirin N-terminal" evidence="4">
    <location>
        <begin position="15"/>
        <end position="123"/>
    </location>
</feature>
<feature type="binding site" evidence="2">
    <location>
        <position position="106"/>
    </location>
    <ligand>
        <name>Fe cation</name>
        <dbReference type="ChEBI" id="CHEBI:24875"/>
    </ligand>
</feature>
<dbReference type="Pfam" id="PF02678">
    <property type="entry name" value="Pirin"/>
    <property type="match status" value="1"/>
</dbReference>
<dbReference type="GO" id="GO:0046872">
    <property type="term" value="F:metal ion binding"/>
    <property type="evidence" value="ECO:0007669"/>
    <property type="project" value="UniProtKB-KW"/>
</dbReference>
<sequence>MQQKTQLTIHRADNRGVGEHDWLSTRFSFSFAHWYEPTRMGFGALRVLNDDTIKAGSGFGAHSHENMEIITIVTKGVLTHKDSMGNIGTLPSGEVQVMSAGAGVWHSEYNDGDDDLQLFQIWITPRIRNIEPHYNQQSFLQSEPGEKLLVAPTEHEGVLTINQDAYISRIVMNKGHSSTYVVKKPGNGVYFFVMSGEVTIADTALSSRDALGVEYLQSIPLMANDRTEVLAIEIPMQ</sequence>
<dbReference type="CDD" id="cd02910">
    <property type="entry name" value="cupin_Yhhw_N"/>
    <property type="match status" value="1"/>
</dbReference>
<dbReference type="Gene3D" id="2.60.120.10">
    <property type="entry name" value="Jelly Rolls"/>
    <property type="match status" value="2"/>
</dbReference>
<keyword evidence="2" id="KW-0408">Iron</keyword>
<feature type="domain" description="Quercetin 2,3-dioxygenase C-terminal cupin" evidence="5">
    <location>
        <begin position="148"/>
        <end position="234"/>
    </location>
</feature>
<dbReference type="SUPFAM" id="SSF51182">
    <property type="entry name" value="RmlC-like cupins"/>
    <property type="match status" value="1"/>
</dbReference>
<dbReference type="PANTHER" id="PTHR43212">
    <property type="entry name" value="QUERCETIN 2,3-DIOXYGENASE"/>
    <property type="match status" value="1"/>
</dbReference>
<protein>
    <recommendedName>
        <fullName evidence="8">Pirin domain-containing protein</fullName>
    </recommendedName>
</protein>
<dbReference type="InterPro" id="IPR012093">
    <property type="entry name" value="Pirin"/>
</dbReference>
<evidence type="ECO:0000256" key="3">
    <source>
        <dbReference type="RuleBase" id="RU003457"/>
    </source>
</evidence>
<reference evidence="6 7" key="1">
    <citation type="journal article" date="2016" name="Nat. Commun.">
        <title>Thousands of microbial genomes shed light on interconnected biogeochemical processes in an aquifer system.</title>
        <authorList>
            <person name="Anantharaman K."/>
            <person name="Brown C.T."/>
            <person name="Hug L.A."/>
            <person name="Sharon I."/>
            <person name="Castelle C.J."/>
            <person name="Probst A.J."/>
            <person name="Thomas B.C."/>
            <person name="Singh A."/>
            <person name="Wilkins M.J."/>
            <person name="Karaoz U."/>
            <person name="Brodie E.L."/>
            <person name="Williams K.H."/>
            <person name="Hubbard S.S."/>
            <person name="Banfield J.F."/>
        </authorList>
    </citation>
    <scope>NUCLEOTIDE SEQUENCE [LARGE SCALE GENOMIC DNA]</scope>
</reference>
<dbReference type="InterPro" id="IPR041602">
    <property type="entry name" value="Quercetinase_C"/>
</dbReference>
<evidence type="ECO:0000259" key="5">
    <source>
        <dbReference type="Pfam" id="PF17954"/>
    </source>
</evidence>
<evidence type="ECO:0000259" key="4">
    <source>
        <dbReference type="Pfam" id="PF02678"/>
    </source>
</evidence>
<dbReference type="InterPro" id="IPR014710">
    <property type="entry name" value="RmlC-like_jellyroll"/>
</dbReference>
<accession>A0A1F6DJA2</accession>
<dbReference type="InterPro" id="IPR003829">
    <property type="entry name" value="Pirin_N_dom"/>
</dbReference>
<feature type="binding site" evidence="2">
    <location>
        <position position="108"/>
    </location>
    <ligand>
        <name>Fe cation</name>
        <dbReference type="ChEBI" id="CHEBI:24875"/>
    </ligand>
</feature>
<evidence type="ECO:0000256" key="2">
    <source>
        <dbReference type="PIRSR" id="PIRSR006232-1"/>
    </source>
</evidence>
<evidence type="ECO:0008006" key="8">
    <source>
        <dbReference type="Google" id="ProtNLM"/>
    </source>
</evidence>
<evidence type="ECO:0000313" key="6">
    <source>
        <dbReference type="EMBL" id="OGG61102.1"/>
    </source>
</evidence>
<organism evidence="6 7">
    <name type="scientific">Candidatus Kaiserbacteria bacterium RIFCSPHIGHO2_02_FULL_49_34</name>
    <dbReference type="NCBI Taxonomy" id="1798491"/>
    <lineage>
        <taxon>Bacteria</taxon>
        <taxon>Candidatus Kaiseribacteriota</taxon>
    </lineage>
</organism>
<evidence type="ECO:0000256" key="1">
    <source>
        <dbReference type="ARBA" id="ARBA00008416"/>
    </source>
</evidence>
<comment type="similarity">
    <text evidence="1 3">Belongs to the pirin family.</text>
</comment>
<comment type="caution">
    <text evidence="6">The sequence shown here is derived from an EMBL/GenBank/DDBJ whole genome shotgun (WGS) entry which is preliminary data.</text>
</comment>
<dbReference type="PANTHER" id="PTHR43212:SF3">
    <property type="entry name" value="QUERCETIN 2,3-DIOXYGENASE"/>
    <property type="match status" value="1"/>
</dbReference>
<feature type="binding site" evidence="2">
    <location>
        <position position="64"/>
    </location>
    <ligand>
        <name>Fe cation</name>
        <dbReference type="ChEBI" id="CHEBI:24875"/>
    </ligand>
</feature>
<dbReference type="Proteomes" id="UP000176511">
    <property type="component" value="Unassembled WGS sequence"/>
</dbReference>
<dbReference type="InterPro" id="IPR011051">
    <property type="entry name" value="RmlC_Cupin_sf"/>
</dbReference>
<proteinExistence type="inferred from homology"/>
<dbReference type="PIRSF" id="PIRSF006232">
    <property type="entry name" value="Pirin"/>
    <property type="match status" value="1"/>
</dbReference>
<evidence type="ECO:0000313" key="7">
    <source>
        <dbReference type="Proteomes" id="UP000176511"/>
    </source>
</evidence>
<keyword evidence="2" id="KW-0479">Metal-binding</keyword>
<name>A0A1F6DJA2_9BACT</name>
<feature type="binding site" evidence="2">
    <location>
        <position position="62"/>
    </location>
    <ligand>
        <name>Fe cation</name>
        <dbReference type="ChEBI" id="CHEBI:24875"/>
    </ligand>
</feature>
<dbReference type="AlphaFoldDB" id="A0A1F6DJA2"/>
<dbReference type="STRING" id="1798491.A3C87_03045"/>
<gene>
    <name evidence="6" type="ORF">A3C87_03045</name>
</gene>
<comment type="cofactor">
    <cofactor evidence="2">
        <name>Fe cation</name>
        <dbReference type="ChEBI" id="CHEBI:24875"/>
    </cofactor>
    <text evidence="2">Binds 1 Fe cation per subunit.</text>
</comment>
<dbReference type="Pfam" id="PF17954">
    <property type="entry name" value="Pirin_C_2"/>
    <property type="match status" value="1"/>
</dbReference>